<name>A0A9P9RA02_FUSRE</name>
<dbReference type="PANTHER" id="PTHR33112:SF16">
    <property type="entry name" value="HETEROKARYON INCOMPATIBILITY DOMAIN-CONTAINING PROTEIN"/>
    <property type="match status" value="1"/>
</dbReference>
<sequence length="554" mass="64043">MEKCFEEHESKCRNPKEKDVSPAWLIDTKDDCLVPGKDNHPFVALSYRWGSSTSRQMDKEPTVQDAIHTVRIIGERYLWVDTICIAPDNEEQLAEQLQLMGGIYASAKLTIVALDGDARSGIIGLKSQSPPRSLSKIFPWKYGKSVIIRQLPSMSMQNEVVSKYFERGWTFQEYTLSQRRLIFGDQQIHEDLRLDDPTHTLTFPNIRKGWLDFKELNVLLNEYNNRELTYPEDAFPALSFEYGFLFGLPRAFFDAALMWSYNIDATDMSARTRPGLHRRKPSERRHSVLPDTHLPSWSWIGWQGDCIKMLDTEAQFQWSDWSLDSGSGHLANLVQPSQLIPRYPTVYKEPSEISYDTVVWRVKGPMGYGYIPMEDGGGRSFLWPLPKMSTEEHETMAKLEQNPSISCRTKRAWYGALREHHQSYQVWMYTHLCLFDSQRRLCGWLQLPKDEDSLNFPGAECRRMMGQFGKKPLGVKGTFMNPFPERNELLELVAICRRKFPDSNFGDNGYIGKSIMGFCGIEWIEGVAYRRGCGYVQKELWEEQDLEDVDLILG</sequence>
<proteinExistence type="predicted"/>
<evidence type="ECO:0000313" key="2">
    <source>
        <dbReference type="EMBL" id="KAH7270833.1"/>
    </source>
</evidence>
<gene>
    <name evidence="2" type="ORF">BKA55DRAFT_589195</name>
</gene>
<dbReference type="Proteomes" id="UP000720189">
    <property type="component" value="Unassembled WGS sequence"/>
</dbReference>
<evidence type="ECO:0000259" key="1">
    <source>
        <dbReference type="Pfam" id="PF06985"/>
    </source>
</evidence>
<keyword evidence="3" id="KW-1185">Reference proteome</keyword>
<protein>
    <submittedName>
        <fullName evidence="2">Heterokaryon incompatibility protein-domain-containing protein</fullName>
    </submittedName>
</protein>
<comment type="caution">
    <text evidence="2">The sequence shown here is derived from an EMBL/GenBank/DDBJ whole genome shotgun (WGS) entry which is preliminary data.</text>
</comment>
<reference evidence="2" key="1">
    <citation type="journal article" date="2021" name="Nat. Commun.">
        <title>Genetic determinants of endophytism in the Arabidopsis root mycobiome.</title>
        <authorList>
            <person name="Mesny F."/>
            <person name="Miyauchi S."/>
            <person name="Thiergart T."/>
            <person name="Pickel B."/>
            <person name="Atanasova L."/>
            <person name="Karlsson M."/>
            <person name="Huettel B."/>
            <person name="Barry K.W."/>
            <person name="Haridas S."/>
            <person name="Chen C."/>
            <person name="Bauer D."/>
            <person name="Andreopoulos W."/>
            <person name="Pangilinan J."/>
            <person name="LaButti K."/>
            <person name="Riley R."/>
            <person name="Lipzen A."/>
            <person name="Clum A."/>
            <person name="Drula E."/>
            <person name="Henrissat B."/>
            <person name="Kohler A."/>
            <person name="Grigoriev I.V."/>
            <person name="Martin F.M."/>
            <person name="Hacquard S."/>
        </authorList>
    </citation>
    <scope>NUCLEOTIDE SEQUENCE</scope>
    <source>
        <strain evidence="2">MPI-CAGE-AT-0023</strain>
    </source>
</reference>
<dbReference type="GeneID" id="70224855"/>
<dbReference type="Pfam" id="PF06985">
    <property type="entry name" value="HET"/>
    <property type="match status" value="1"/>
</dbReference>
<accession>A0A9P9RA02</accession>
<dbReference type="OrthoDB" id="5135333at2759"/>
<dbReference type="PANTHER" id="PTHR33112">
    <property type="entry name" value="DOMAIN PROTEIN, PUTATIVE-RELATED"/>
    <property type="match status" value="1"/>
</dbReference>
<dbReference type="EMBL" id="JAGMUX010000001">
    <property type="protein sequence ID" value="KAH7270833.1"/>
    <property type="molecule type" value="Genomic_DNA"/>
</dbReference>
<evidence type="ECO:0000313" key="3">
    <source>
        <dbReference type="Proteomes" id="UP000720189"/>
    </source>
</evidence>
<dbReference type="AlphaFoldDB" id="A0A9P9RA02"/>
<organism evidence="2 3">
    <name type="scientific">Fusarium redolens</name>
    <dbReference type="NCBI Taxonomy" id="48865"/>
    <lineage>
        <taxon>Eukaryota</taxon>
        <taxon>Fungi</taxon>
        <taxon>Dikarya</taxon>
        <taxon>Ascomycota</taxon>
        <taxon>Pezizomycotina</taxon>
        <taxon>Sordariomycetes</taxon>
        <taxon>Hypocreomycetidae</taxon>
        <taxon>Hypocreales</taxon>
        <taxon>Nectriaceae</taxon>
        <taxon>Fusarium</taxon>
        <taxon>Fusarium redolens species complex</taxon>
    </lineage>
</organism>
<dbReference type="InterPro" id="IPR010730">
    <property type="entry name" value="HET"/>
</dbReference>
<feature type="domain" description="Heterokaryon incompatibility" evidence="1">
    <location>
        <begin position="42"/>
        <end position="173"/>
    </location>
</feature>
<dbReference type="RefSeq" id="XP_046057601.1">
    <property type="nucleotide sequence ID" value="XM_046194901.1"/>
</dbReference>